<gene>
    <name evidence="2" type="ORF">LtaPh_3018600</name>
</gene>
<name>A0A640KNZ9_LEITA</name>
<reference evidence="2" key="1">
    <citation type="submission" date="2019-11" db="EMBL/GenBank/DDBJ databases">
        <title>Leishmania tarentolae CDS.</title>
        <authorList>
            <person name="Goto Y."/>
            <person name="Yamagishi J."/>
        </authorList>
    </citation>
    <scope>NUCLEOTIDE SEQUENCE [LARGE SCALE GENOMIC DNA]</scope>
    <source>
        <strain evidence="2">Parrot Tar II</strain>
    </source>
</reference>
<dbReference type="Proteomes" id="UP000419144">
    <property type="component" value="Unassembled WGS sequence"/>
</dbReference>
<protein>
    <submittedName>
        <fullName evidence="2">Uncharacterized protein</fullName>
    </submittedName>
</protein>
<dbReference type="EMBL" id="BLBS01000043">
    <property type="protein sequence ID" value="GET90785.1"/>
    <property type="molecule type" value="Genomic_DNA"/>
</dbReference>
<evidence type="ECO:0000313" key="2">
    <source>
        <dbReference type="EMBL" id="GET90785.1"/>
    </source>
</evidence>
<feature type="region of interest" description="Disordered" evidence="1">
    <location>
        <begin position="190"/>
        <end position="242"/>
    </location>
</feature>
<evidence type="ECO:0000313" key="3">
    <source>
        <dbReference type="Proteomes" id="UP000419144"/>
    </source>
</evidence>
<feature type="compositionally biased region" description="Low complexity" evidence="1">
    <location>
        <begin position="1"/>
        <end position="21"/>
    </location>
</feature>
<feature type="region of interest" description="Disordered" evidence="1">
    <location>
        <begin position="1"/>
        <end position="77"/>
    </location>
</feature>
<feature type="region of interest" description="Disordered" evidence="1">
    <location>
        <begin position="668"/>
        <end position="693"/>
    </location>
</feature>
<feature type="compositionally biased region" description="Low complexity" evidence="1">
    <location>
        <begin position="41"/>
        <end position="66"/>
    </location>
</feature>
<organism evidence="2 3">
    <name type="scientific">Leishmania tarentolae</name>
    <name type="common">Sauroleishmania tarentolae</name>
    <dbReference type="NCBI Taxonomy" id="5689"/>
    <lineage>
        <taxon>Eukaryota</taxon>
        <taxon>Discoba</taxon>
        <taxon>Euglenozoa</taxon>
        <taxon>Kinetoplastea</taxon>
        <taxon>Metakinetoplastina</taxon>
        <taxon>Trypanosomatida</taxon>
        <taxon>Trypanosomatidae</taxon>
        <taxon>Leishmaniinae</taxon>
        <taxon>Leishmania</taxon>
        <taxon>lizard Leishmania</taxon>
    </lineage>
</organism>
<dbReference type="VEuPathDB" id="TriTrypDB:LtaPh_3018600"/>
<comment type="caution">
    <text evidence="2">The sequence shown here is derived from an EMBL/GenBank/DDBJ whole genome shotgun (WGS) entry which is preliminary data.</text>
</comment>
<keyword evidence="3" id="KW-1185">Reference proteome</keyword>
<evidence type="ECO:0000256" key="1">
    <source>
        <dbReference type="SAM" id="MobiDB-lite"/>
    </source>
</evidence>
<proteinExistence type="predicted"/>
<feature type="region of interest" description="Disordered" evidence="1">
    <location>
        <begin position="370"/>
        <end position="396"/>
    </location>
</feature>
<feature type="region of interest" description="Disordered" evidence="1">
    <location>
        <begin position="597"/>
        <end position="619"/>
    </location>
</feature>
<dbReference type="AlphaFoldDB" id="A0A640KNZ9"/>
<dbReference type="OrthoDB" id="267465at2759"/>
<accession>A0A640KNZ9</accession>
<feature type="compositionally biased region" description="Low complexity" evidence="1">
    <location>
        <begin position="227"/>
        <end position="242"/>
    </location>
</feature>
<sequence length="806" mass="82626">MSQSSAAASTAPECASAPSSTGSAAVLPACTSASANDLEDTTATTSATTSVFAGSSTDGDADASASPALHDDSWSLAGPLSHPSTVTATIATATDAPHQAPEALPGLQLLPSSNSEQLHGLTSNTTGTASKSCTMLQQTLVPVSLSSSHGDPCNTLVVLPSSPPRVLVSAASSSICSNVSTSQQGIESSLPTVSLAASPESSDPFVSSGAAGQEHHSDTPGQSSVGALSTPSSASFSSKPLTTAETTRTVACDFAEPTTGEEHSCLGISLSTGGAVTLLATCGSEASPGGSRATHSPSLPPLALDVMPASVPEEGTIEMQLPATGKGDVCTSAKEVPLGTTEARAALKDAALAPPVLSLSSVVVEGNPEVDPKAKGGASVATPNISTPLPTRPTDAVGKLTVPAVALNSDMGDARHDGNDGTLRVLSAEPRITEKPTHAPLSSRKRHRAALAGLSRPPRRLVRETRPEEEVVDEARAAPSFSAQPEGGLLPAIENSSAEICYTSDLITTYTPVPVSAPVQCSGDEGAPEEKRLAVLRPPEVAEGRFAGDVNIDRIAVSEGQEELPEDAQEYVLLRGRTDDGEQSDAAEDLCHTVTPVVASSGHDDSNSGEETSAAPPPLSSVATCVSAAAGGFTTTPVAVSNLTTETSAPTAKLHNAKPKTSLRAAYRTAAASRKDSGPGAMTKVDAPAGSPPASRPVLNLAGANVQALLAESTDPPPLFTRRQRRTRRRPVLAEDHPLFSEHRDLWEHDTAGRIFPRAPFSSDADVLTSLTEWTDSPPLVYAQLLWRYTPTLFLKLAMRDSDATL</sequence>